<evidence type="ECO:0000313" key="3">
    <source>
        <dbReference type="Proteomes" id="UP000179258"/>
    </source>
</evidence>
<dbReference type="Pfam" id="PF02021">
    <property type="entry name" value="UPF0102"/>
    <property type="match status" value="1"/>
</dbReference>
<evidence type="ECO:0000313" key="2">
    <source>
        <dbReference type="EMBL" id="OHA67228.1"/>
    </source>
</evidence>
<dbReference type="EMBL" id="MHTX01000043">
    <property type="protein sequence ID" value="OHA67228.1"/>
    <property type="molecule type" value="Genomic_DNA"/>
</dbReference>
<accession>A0A1G2R3R9</accession>
<dbReference type="Proteomes" id="UP000179258">
    <property type="component" value="Unassembled WGS sequence"/>
</dbReference>
<dbReference type="SUPFAM" id="SSF52980">
    <property type="entry name" value="Restriction endonuclease-like"/>
    <property type="match status" value="1"/>
</dbReference>
<dbReference type="GO" id="GO:0003676">
    <property type="term" value="F:nucleic acid binding"/>
    <property type="evidence" value="ECO:0007669"/>
    <property type="project" value="InterPro"/>
</dbReference>
<dbReference type="InterPro" id="IPR011335">
    <property type="entry name" value="Restrct_endonuc-II-like"/>
</dbReference>
<name>A0A1G2R3R9_9BACT</name>
<dbReference type="Gene3D" id="3.40.1350.10">
    <property type="match status" value="1"/>
</dbReference>
<sequence>MGEKIAADYLRKTGCKIIEKNYGGKFSSGLIGGEIDIIAKKNGVIHFVEVKSSAAKNPPAEDYFPPEARVNEAKEKRLIKTALLWLTRHRMPLDSKWQIDILSCVIDAETLKAKIRYFPNAIAARF</sequence>
<dbReference type="PANTHER" id="PTHR34039">
    <property type="entry name" value="UPF0102 PROTEIN YRAN"/>
    <property type="match status" value="1"/>
</dbReference>
<reference evidence="2 3" key="1">
    <citation type="journal article" date="2016" name="Nat. Commun.">
        <title>Thousands of microbial genomes shed light on interconnected biogeochemical processes in an aquifer system.</title>
        <authorList>
            <person name="Anantharaman K."/>
            <person name="Brown C.T."/>
            <person name="Hug L.A."/>
            <person name="Sharon I."/>
            <person name="Castelle C.J."/>
            <person name="Probst A.J."/>
            <person name="Thomas B.C."/>
            <person name="Singh A."/>
            <person name="Wilkins M.J."/>
            <person name="Karaoz U."/>
            <person name="Brodie E.L."/>
            <person name="Williams K.H."/>
            <person name="Hubbard S.S."/>
            <person name="Banfield J.F."/>
        </authorList>
    </citation>
    <scope>NUCLEOTIDE SEQUENCE [LARGE SCALE GENOMIC DNA]</scope>
</reference>
<dbReference type="PANTHER" id="PTHR34039:SF1">
    <property type="entry name" value="UPF0102 PROTEIN YRAN"/>
    <property type="match status" value="1"/>
</dbReference>
<organism evidence="2 3">
    <name type="scientific">Candidatus Wildermuthbacteria bacterium RIFCSPHIGHO2_02_FULL_47_17</name>
    <dbReference type="NCBI Taxonomy" id="1802452"/>
    <lineage>
        <taxon>Bacteria</taxon>
        <taxon>Candidatus Wildermuthiibacteriota</taxon>
    </lineage>
</organism>
<comment type="similarity">
    <text evidence="1">Belongs to the UPF0102 family.</text>
</comment>
<protein>
    <submittedName>
        <fullName evidence="2">Uncharacterized protein</fullName>
    </submittedName>
</protein>
<dbReference type="InterPro" id="IPR011856">
    <property type="entry name" value="tRNA_endonuc-like_dom_sf"/>
</dbReference>
<gene>
    <name evidence="2" type="ORF">A3D59_00275</name>
</gene>
<dbReference type="InterPro" id="IPR003509">
    <property type="entry name" value="UPF0102_YraN-like"/>
</dbReference>
<comment type="caution">
    <text evidence="2">The sequence shown here is derived from an EMBL/GenBank/DDBJ whole genome shotgun (WGS) entry which is preliminary data.</text>
</comment>
<evidence type="ECO:0000256" key="1">
    <source>
        <dbReference type="ARBA" id="ARBA00006738"/>
    </source>
</evidence>
<proteinExistence type="inferred from homology"/>
<dbReference type="AlphaFoldDB" id="A0A1G2R3R9"/>